<evidence type="ECO:0000313" key="3">
    <source>
        <dbReference type="EMBL" id="OPA80202.1"/>
    </source>
</evidence>
<dbReference type="Gene3D" id="3.40.50.2000">
    <property type="entry name" value="Glycogen Phosphorylase B"/>
    <property type="match status" value="2"/>
</dbReference>
<dbReference type="EMBL" id="MSZX01000002">
    <property type="protein sequence ID" value="OPA80202.1"/>
    <property type="molecule type" value="Genomic_DNA"/>
</dbReference>
<feature type="domain" description="Glycosyltransferase subfamily 4-like N-terminal" evidence="2">
    <location>
        <begin position="79"/>
        <end position="170"/>
    </location>
</feature>
<dbReference type="Proteomes" id="UP000190188">
    <property type="component" value="Unassembled WGS sequence"/>
</dbReference>
<organism evidence="3 4">
    <name type="scientific">Paenibacillus selenitireducens</name>
    <dbReference type="NCBI Taxonomy" id="1324314"/>
    <lineage>
        <taxon>Bacteria</taxon>
        <taxon>Bacillati</taxon>
        <taxon>Bacillota</taxon>
        <taxon>Bacilli</taxon>
        <taxon>Bacillales</taxon>
        <taxon>Paenibacillaceae</taxon>
        <taxon>Paenibacillus</taxon>
    </lineage>
</organism>
<dbReference type="PANTHER" id="PTHR46401:SF8">
    <property type="entry name" value="BLL6006 PROTEIN"/>
    <property type="match status" value="1"/>
</dbReference>
<gene>
    <name evidence="3" type="ORF">BVG16_05520</name>
</gene>
<protein>
    <submittedName>
        <fullName evidence="3">Glycosyl transferase family 1</fullName>
    </submittedName>
</protein>
<proteinExistence type="predicted"/>
<dbReference type="RefSeq" id="WP_078497550.1">
    <property type="nucleotide sequence ID" value="NZ_MSZX01000002.1"/>
</dbReference>
<dbReference type="OrthoDB" id="9813214at2"/>
<dbReference type="SUPFAM" id="SSF53756">
    <property type="entry name" value="UDP-Glycosyltransferase/glycogen phosphorylase"/>
    <property type="match status" value="1"/>
</dbReference>
<dbReference type="InterPro" id="IPR001296">
    <property type="entry name" value="Glyco_trans_1"/>
</dbReference>
<name>A0A1T2XK63_9BACL</name>
<keyword evidence="3" id="KW-0808">Transferase</keyword>
<feature type="domain" description="Glycosyl transferase family 1" evidence="1">
    <location>
        <begin position="188"/>
        <end position="349"/>
    </location>
</feature>
<dbReference type="AlphaFoldDB" id="A0A1T2XK63"/>
<dbReference type="CDD" id="cd03809">
    <property type="entry name" value="GT4_MtfB-like"/>
    <property type="match status" value="1"/>
</dbReference>
<dbReference type="Pfam" id="PF00534">
    <property type="entry name" value="Glycos_transf_1"/>
    <property type="match status" value="1"/>
</dbReference>
<evidence type="ECO:0000259" key="1">
    <source>
        <dbReference type="Pfam" id="PF00534"/>
    </source>
</evidence>
<dbReference type="InterPro" id="IPR028098">
    <property type="entry name" value="Glyco_trans_4-like_N"/>
</dbReference>
<dbReference type="STRING" id="1324314.BVG16_05520"/>
<dbReference type="GO" id="GO:0016757">
    <property type="term" value="F:glycosyltransferase activity"/>
    <property type="evidence" value="ECO:0007669"/>
    <property type="project" value="InterPro"/>
</dbReference>
<dbReference type="Pfam" id="PF13439">
    <property type="entry name" value="Glyco_transf_4"/>
    <property type="match status" value="1"/>
</dbReference>
<reference evidence="3 4" key="1">
    <citation type="submission" date="2017-01" db="EMBL/GenBank/DDBJ databases">
        <title>Genome analysis of Paenibacillus selenitrireducens ES3-24.</title>
        <authorList>
            <person name="Xu D."/>
            <person name="Yao R."/>
            <person name="Zheng S."/>
        </authorList>
    </citation>
    <scope>NUCLEOTIDE SEQUENCE [LARGE SCALE GENOMIC DNA]</scope>
    <source>
        <strain evidence="3 4">ES3-24</strain>
    </source>
</reference>
<sequence length="389" mass="44072">MRILIWCANLISLGGGARLLSNLLPAMARQNDIDLVRLIISPETKFKDRIELSSYPNIEVIYFEGSLQSPSGLSFLSDCHVVYFFWPHGPEYQQVDRPTICTYHDTTVLDFVPPYLSGSTIKKYWEISKAWVENVTSVIVSSQYMKTRLIEHFGAHCQNTVVIPHAISPAKPEHGGTVISSDLAARLPAAYIVYPSNISPHKNHYNLLLAYSKFSLRKKVPLVLFGYLTQHLRNVPPDWPELQSLPTLVSLIKRLDLRLDEDFFPLGFIRDEDVMPVLEQAKALIMPSMSEGGGSYPVEEALRLGTPVLCSDIPVMREHMANHSAEIVWFDPESPDSILQALESMTLNYDHFKQSAVKGINDPSETWDDIAQKYIHVFRTSYLKFHGQL</sequence>
<comment type="caution">
    <text evidence="3">The sequence shown here is derived from an EMBL/GenBank/DDBJ whole genome shotgun (WGS) entry which is preliminary data.</text>
</comment>
<evidence type="ECO:0000313" key="4">
    <source>
        <dbReference type="Proteomes" id="UP000190188"/>
    </source>
</evidence>
<evidence type="ECO:0000259" key="2">
    <source>
        <dbReference type="Pfam" id="PF13439"/>
    </source>
</evidence>
<keyword evidence="4" id="KW-1185">Reference proteome</keyword>
<dbReference type="PANTHER" id="PTHR46401">
    <property type="entry name" value="GLYCOSYLTRANSFERASE WBBK-RELATED"/>
    <property type="match status" value="1"/>
</dbReference>
<accession>A0A1T2XK63</accession>